<keyword evidence="2" id="KW-1185">Reference proteome</keyword>
<dbReference type="AlphaFoldDB" id="A0A1W0WXB5"/>
<organism evidence="1 2">
    <name type="scientific">Hypsibius exemplaris</name>
    <name type="common">Freshwater tardigrade</name>
    <dbReference type="NCBI Taxonomy" id="2072580"/>
    <lineage>
        <taxon>Eukaryota</taxon>
        <taxon>Metazoa</taxon>
        <taxon>Ecdysozoa</taxon>
        <taxon>Tardigrada</taxon>
        <taxon>Eutardigrada</taxon>
        <taxon>Parachela</taxon>
        <taxon>Hypsibioidea</taxon>
        <taxon>Hypsibiidae</taxon>
        <taxon>Hypsibius</taxon>
    </lineage>
</organism>
<dbReference type="OrthoDB" id="9987685at2759"/>
<dbReference type="EMBL" id="MTYJ01000035">
    <property type="protein sequence ID" value="OQV19793.1"/>
    <property type="molecule type" value="Genomic_DNA"/>
</dbReference>
<evidence type="ECO:0000313" key="2">
    <source>
        <dbReference type="Proteomes" id="UP000192578"/>
    </source>
</evidence>
<accession>A0A1W0WXB5</accession>
<sequence>MPVTVYPAAVNLTSVTAYNWPEFTSPRDPYTFFKGACRTDVTDNFKWLYQTSFSHDSLNEPYMVSPSSSGFVKAALKAYNHHHRLVIRPEDVWITILTQLSLYVNANAEQLRHVFVAHDGQRELAIRTGGSKYTTDFGKMAEQFSGLIQDNLLDKTLREWILPDFTTTTVTDRIASSIVMMATFKAYFTYKIYLFCGLPAVTLLGERKDWVNLLKKTERLPSFGNQTEQWSSLLRPVLSQFIATFDQPESQAVKDFWNTIAKPVPLASGGRRLSGWITAFAFFSANGESLYDRITEKDERFPDLVLDGVRYHKVDAEDLAPGYAEAKVVLNDNGQIIRTVMVAGVVGIEVLDSGLVGSPVGHTGKRDTLQPVVGWWMYEERGLNGTNLNQQKSENLKGWDDRC</sequence>
<dbReference type="InterPro" id="IPR025533">
    <property type="entry name" value="DUF4419"/>
</dbReference>
<dbReference type="Proteomes" id="UP000192578">
    <property type="component" value="Unassembled WGS sequence"/>
</dbReference>
<gene>
    <name evidence="1" type="ORF">BV898_06065</name>
</gene>
<dbReference type="Pfam" id="PF14388">
    <property type="entry name" value="DUF4419"/>
    <property type="match status" value="1"/>
</dbReference>
<name>A0A1W0WXB5_HYPEX</name>
<evidence type="ECO:0000313" key="1">
    <source>
        <dbReference type="EMBL" id="OQV19793.1"/>
    </source>
</evidence>
<dbReference type="PANTHER" id="PTHR31252:SF11">
    <property type="entry name" value="DUF4419 DOMAIN-CONTAINING PROTEIN"/>
    <property type="match status" value="1"/>
</dbReference>
<proteinExistence type="predicted"/>
<comment type="caution">
    <text evidence="1">The sequence shown here is derived from an EMBL/GenBank/DDBJ whole genome shotgun (WGS) entry which is preliminary data.</text>
</comment>
<protein>
    <submittedName>
        <fullName evidence="1">Uncharacterized protein</fullName>
    </submittedName>
</protein>
<dbReference type="PANTHER" id="PTHR31252">
    <property type="entry name" value="DUF4419 DOMAIN-CONTAINING PROTEIN"/>
    <property type="match status" value="1"/>
</dbReference>
<reference evidence="2" key="1">
    <citation type="submission" date="2017-01" db="EMBL/GenBank/DDBJ databases">
        <title>Comparative genomics of anhydrobiosis in the tardigrade Hypsibius dujardini.</title>
        <authorList>
            <person name="Yoshida Y."/>
            <person name="Koutsovoulos G."/>
            <person name="Laetsch D."/>
            <person name="Stevens L."/>
            <person name="Kumar S."/>
            <person name="Horikawa D."/>
            <person name="Ishino K."/>
            <person name="Komine S."/>
            <person name="Tomita M."/>
            <person name="Blaxter M."/>
            <person name="Arakawa K."/>
        </authorList>
    </citation>
    <scope>NUCLEOTIDE SEQUENCE [LARGE SCALE GENOMIC DNA]</scope>
    <source>
        <strain evidence="2">Z151</strain>
    </source>
</reference>